<dbReference type="KEGG" id="more:E1B28_007881"/>
<keyword evidence="2" id="KW-1185">Reference proteome</keyword>
<reference evidence="1" key="1">
    <citation type="journal article" date="2021" name="Genome Biol. Evol.">
        <title>The assembled and annotated genome of the fairy-ring fungus Marasmius oreades.</title>
        <authorList>
            <person name="Hiltunen M."/>
            <person name="Ament-Velasquez S.L."/>
            <person name="Johannesson H."/>
        </authorList>
    </citation>
    <scope>NUCLEOTIDE SEQUENCE</scope>
    <source>
        <strain evidence="1">03SP1</strain>
    </source>
</reference>
<comment type="caution">
    <text evidence="1">The sequence shown here is derived from an EMBL/GenBank/DDBJ whole genome shotgun (WGS) entry which is preliminary data.</text>
</comment>
<protein>
    <submittedName>
        <fullName evidence="1">Uncharacterized protein</fullName>
    </submittedName>
</protein>
<evidence type="ECO:0000313" key="1">
    <source>
        <dbReference type="EMBL" id="KAG7094277.1"/>
    </source>
</evidence>
<dbReference type="AlphaFoldDB" id="A0A9P7UTX6"/>
<evidence type="ECO:0000313" key="2">
    <source>
        <dbReference type="Proteomes" id="UP001049176"/>
    </source>
</evidence>
<name>A0A9P7UTX6_9AGAR</name>
<gene>
    <name evidence="1" type="ORF">E1B28_007881</name>
</gene>
<dbReference type="EMBL" id="CM032184">
    <property type="protein sequence ID" value="KAG7094277.1"/>
    <property type="molecule type" value="Genomic_DNA"/>
</dbReference>
<dbReference type="GeneID" id="66076957"/>
<sequence>MKQSKGERGIANIENRRVMITVAAPALFTMYKAVRIAVKMACIVRKLRYTLRHLLDPGYALVSITKTLLDCVKARGVPGRSTRKDADVDTNLPSTTVQVSTSYFGDFPRTP</sequence>
<organism evidence="1 2">
    <name type="scientific">Marasmius oreades</name>
    <name type="common">fairy-ring Marasmius</name>
    <dbReference type="NCBI Taxonomy" id="181124"/>
    <lineage>
        <taxon>Eukaryota</taxon>
        <taxon>Fungi</taxon>
        <taxon>Dikarya</taxon>
        <taxon>Basidiomycota</taxon>
        <taxon>Agaricomycotina</taxon>
        <taxon>Agaricomycetes</taxon>
        <taxon>Agaricomycetidae</taxon>
        <taxon>Agaricales</taxon>
        <taxon>Marasmiineae</taxon>
        <taxon>Marasmiaceae</taxon>
        <taxon>Marasmius</taxon>
    </lineage>
</organism>
<accession>A0A9P7UTX6</accession>
<proteinExistence type="predicted"/>
<dbReference type="RefSeq" id="XP_043010747.1">
    <property type="nucleotide sequence ID" value="XM_043152661.1"/>
</dbReference>
<dbReference type="Proteomes" id="UP001049176">
    <property type="component" value="Chromosome 4"/>
</dbReference>